<dbReference type="SUPFAM" id="SSF54427">
    <property type="entry name" value="NTF2-like"/>
    <property type="match status" value="1"/>
</dbReference>
<comment type="subcellular location">
    <subcellularLocation>
        <location evidence="1">Membrane</location>
    </subcellularLocation>
</comment>
<feature type="chain" id="PRO_5039078398" evidence="4">
    <location>
        <begin position="23"/>
        <end position="671"/>
    </location>
</feature>
<evidence type="ECO:0000259" key="6">
    <source>
        <dbReference type="Pfam" id="PF03717"/>
    </source>
</evidence>
<dbReference type="OrthoDB" id="9757901at2"/>
<evidence type="ECO:0000313" key="9">
    <source>
        <dbReference type="Proteomes" id="UP000186112"/>
    </source>
</evidence>
<dbReference type="InterPro" id="IPR007887">
    <property type="entry name" value="MecA_N"/>
</dbReference>
<dbReference type="GO" id="GO:0046677">
    <property type="term" value="P:response to antibiotic"/>
    <property type="evidence" value="ECO:0007669"/>
    <property type="project" value="InterPro"/>
</dbReference>
<dbReference type="Pfam" id="PF05223">
    <property type="entry name" value="MecA_N"/>
    <property type="match status" value="1"/>
</dbReference>
<dbReference type="InterPro" id="IPR032710">
    <property type="entry name" value="NTF2-like_dom_sf"/>
</dbReference>
<dbReference type="PANTHER" id="PTHR30627:SF25">
    <property type="entry name" value="PENICILLIN-BINDING PROTEIN 3"/>
    <property type="match status" value="1"/>
</dbReference>
<accession>A0A1U7M798</accession>
<keyword evidence="3" id="KW-0472">Membrane</keyword>
<keyword evidence="4" id="KW-0732">Signal</keyword>
<evidence type="ECO:0000259" key="5">
    <source>
        <dbReference type="Pfam" id="PF00905"/>
    </source>
</evidence>
<comment type="similarity">
    <text evidence="2">Belongs to the transpeptidase family.</text>
</comment>
<sequence length="671" mass="75845">MKKYKILTIFMIAIISIFTFTACSKETVKDSFNIYKTALEDKDYKKMYTMLSSSSKEVIKEEDFIERYNKIYEGIDAKNIKVDVKENEEEKETVNFIVQMDTLAGKISIDNYKAKMVKEKREDKKGWFIEWDESLIFPGMSKDDKVKVKVLPAKRGEIYDRDGKGLAVNGKRYSVGIYPAVYDKSSNPVLANLLDIDEEIIDKKLEKNMDPEQFIPIVKLALEDKEKLAQVLEIEGVRYYEVEDRVYPGGEALGSLVGYLKPITADRLKEDKEGIYHNTSLVGKAGLESVYENTLLAKDGKEIYISKIEDEKEVEKKVLAKIEPKNGEDLYTTIDTELQKKIYSEMNGDIGTSTAIDPKTGEVLSMVSSPSFDSNLYTTYIPNSQRRKWEDMDISVFENRFNKAYSPGSTFKIVTATIGLEKGAINPLEKINIQGKSWQKDSSWGGYKINRVSQKLSSVDLNNAFVYSDNIYFAKSALKIGTKDFIAGSKKFGFGEELPIKYPFAKSQIANEEKIGDEILLADTGYGQGQVLMSPLHLSLVYSNLVNDGNIMEPVLEKKEGEEPKIWKENIVTEENRTIVLNSLINVIEDKDGTAHEAKLPGIKLAGKTGTAELKLSQKDKGQENGWFVVMNVDNPKIVISMMIEGVEGRGGSHYVVPKVRNIMEYYLKDK</sequence>
<dbReference type="SUPFAM" id="SSF56519">
    <property type="entry name" value="Penicillin binding protein dimerisation domain"/>
    <property type="match status" value="1"/>
</dbReference>
<evidence type="ECO:0000256" key="1">
    <source>
        <dbReference type="ARBA" id="ARBA00004370"/>
    </source>
</evidence>
<feature type="signal peptide" evidence="4">
    <location>
        <begin position="1"/>
        <end position="22"/>
    </location>
</feature>
<dbReference type="PANTHER" id="PTHR30627">
    <property type="entry name" value="PEPTIDOGLYCAN D,D-TRANSPEPTIDASE"/>
    <property type="match status" value="1"/>
</dbReference>
<dbReference type="GO" id="GO:0071555">
    <property type="term" value="P:cell wall organization"/>
    <property type="evidence" value="ECO:0007669"/>
    <property type="project" value="TreeGrafter"/>
</dbReference>
<dbReference type="Gene3D" id="3.40.710.10">
    <property type="entry name" value="DD-peptidase/beta-lactamase superfamily"/>
    <property type="match status" value="1"/>
</dbReference>
<reference evidence="8 9" key="1">
    <citation type="submission" date="2016-02" db="EMBL/GenBank/DDBJ databases">
        <title>Genome sequence of Tissierella creatinophila DSM 6911.</title>
        <authorList>
            <person name="Poehlein A."/>
            <person name="Daniel R."/>
        </authorList>
    </citation>
    <scope>NUCLEOTIDE SEQUENCE [LARGE SCALE GENOMIC DNA]</scope>
    <source>
        <strain evidence="8 9">DSM 6911</strain>
    </source>
</reference>
<dbReference type="InterPro" id="IPR012338">
    <property type="entry name" value="Beta-lactam/transpept-like"/>
</dbReference>
<dbReference type="Pfam" id="PF00905">
    <property type="entry name" value="Transpeptidase"/>
    <property type="match status" value="1"/>
</dbReference>
<dbReference type="InterPro" id="IPR001460">
    <property type="entry name" value="PCN-bd_Tpept"/>
</dbReference>
<evidence type="ECO:0000256" key="3">
    <source>
        <dbReference type="ARBA" id="ARBA00023136"/>
    </source>
</evidence>
<dbReference type="EMBL" id="LTDM01000011">
    <property type="protein sequence ID" value="OLS03155.1"/>
    <property type="molecule type" value="Genomic_DNA"/>
</dbReference>
<dbReference type="InterPro" id="IPR050515">
    <property type="entry name" value="Beta-lactam/transpept"/>
</dbReference>
<evidence type="ECO:0000259" key="7">
    <source>
        <dbReference type="Pfam" id="PF05223"/>
    </source>
</evidence>
<feature type="domain" description="Penicillin-binding protein dimerisation" evidence="6">
    <location>
        <begin position="151"/>
        <end position="305"/>
    </location>
</feature>
<dbReference type="AlphaFoldDB" id="A0A1U7M798"/>
<dbReference type="Gene3D" id="3.10.450.100">
    <property type="entry name" value="NTF2-like, domain 1"/>
    <property type="match status" value="1"/>
</dbReference>
<evidence type="ECO:0000256" key="2">
    <source>
        <dbReference type="ARBA" id="ARBA00007171"/>
    </source>
</evidence>
<organism evidence="8 9">
    <name type="scientific">Tissierella creatinophila DSM 6911</name>
    <dbReference type="NCBI Taxonomy" id="1123403"/>
    <lineage>
        <taxon>Bacteria</taxon>
        <taxon>Bacillati</taxon>
        <taxon>Bacillota</taxon>
        <taxon>Tissierellia</taxon>
        <taxon>Tissierellales</taxon>
        <taxon>Tissierellaceae</taxon>
        <taxon>Tissierella</taxon>
    </lineage>
</organism>
<dbReference type="GO" id="GO:0008658">
    <property type="term" value="F:penicillin binding"/>
    <property type="evidence" value="ECO:0007669"/>
    <property type="project" value="InterPro"/>
</dbReference>
<dbReference type="GO" id="GO:0005886">
    <property type="term" value="C:plasma membrane"/>
    <property type="evidence" value="ECO:0007669"/>
    <property type="project" value="TreeGrafter"/>
</dbReference>
<evidence type="ECO:0000256" key="4">
    <source>
        <dbReference type="SAM" id="SignalP"/>
    </source>
</evidence>
<dbReference type="Gene3D" id="3.30.1390.30">
    <property type="entry name" value="Penicillin-binding protein 2a, domain 3"/>
    <property type="match status" value="1"/>
</dbReference>
<dbReference type="Gene3D" id="3.90.1310.10">
    <property type="entry name" value="Penicillin-binding protein 2a (Domain 2)"/>
    <property type="match status" value="1"/>
</dbReference>
<dbReference type="RefSeq" id="WP_075725482.1">
    <property type="nucleotide sequence ID" value="NZ_LTDM01000011.1"/>
</dbReference>
<dbReference type="InterPro" id="IPR005311">
    <property type="entry name" value="PBP_dimer"/>
</dbReference>
<feature type="domain" description="NTF2-like N-terminal transpeptidase" evidence="7">
    <location>
        <begin position="29"/>
        <end position="144"/>
    </location>
</feature>
<proteinExistence type="inferred from homology"/>
<name>A0A1U7M798_TISCR</name>
<dbReference type="SUPFAM" id="SSF56601">
    <property type="entry name" value="beta-lactamase/transpeptidase-like"/>
    <property type="match status" value="1"/>
</dbReference>
<dbReference type="Pfam" id="PF03717">
    <property type="entry name" value="PBP_dimer"/>
    <property type="match status" value="1"/>
</dbReference>
<gene>
    <name evidence="8" type="primary">pbp_2</name>
    <name evidence="8" type="ORF">TICRE_08560</name>
</gene>
<dbReference type="GO" id="GO:0071972">
    <property type="term" value="F:peptidoglycan L,D-transpeptidase activity"/>
    <property type="evidence" value="ECO:0007669"/>
    <property type="project" value="TreeGrafter"/>
</dbReference>
<dbReference type="InterPro" id="IPR036138">
    <property type="entry name" value="PBP_dimer_sf"/>
</dbReference>
<comment type="caution">
    <text evidence="8">The sequence shown here is derived from an EMBL/GenBank/DDBJ whole genome shotgun (WGS) entry which is preliminary data.</text>
</comment>
<keyword evidence="9" id="KW-1185">Reference proteome</keyword>
<evidence type="ECO:0000313" key="8">
    <source>
        <dbReference type="EMBL" id="OLS03155.1"/>
    </source>
</evidence>
<feature type="domain" description="Penicillin-binding protein transpeptidase" evidence="5">
    <location>
        <begin position="351"/>
        <end position="665"/>
    </location>
</feature>
<protein>
    <submittedName>
        <fullName evidence="8">Beta-lactam-inducible penicillin-binding protein</fullName>
    </submittedName>
</protein>
<dbReference type="PROSITE" id="PS51257">
    <property type="entry name" value="PROKAR_LIPOPROTEIN"/>
    <property type="match status" value="1"/>
</dbReference>
<dbReference type="Proteomes" id="UP000186112">
    <property type="component" value="Unassembled WGS sequence"/>
</dbReference>